<keyword evidence="10" id="KW-1185">Reference proteome</keyword>
<dbReference type="AlphaFoldDB" id="A0A5C6ACP8"/>
<organism evidence="9 10">
    <name type="scientific">Neorhodopirellula pilleata</name>
    <dbReference type="NCBI Taxonomy" id="2714738"/>
    <lineage>
        <taxon>Bacteria</taxon>
        <taxon>Pseudomonadati</taxon>
        <taxon>Planctomycetota</taxon>
        <taxon>Planctomycetia</taxon>
        <taxon>Pirellulales</taxon>
        <taxon>Pirellulaceae</taxon>
        <taxon>Neorhodopirellula</taxon>
    </lineage>
</organism>
<dbReference type="InterPro" id="IPR058792">
    <property type="entry name" value="Beta-barrel_RND_2"/>
</dbReference>
<dbReference type="GO" id="GO:1990281">
    <property type="term" value="C:efflux pump complex"/>
    <property type="evidence" value="ECO:0007669"/>
    <property type="project" value="TreeGrafter"/>
</dbReference>
<comment type="subcellular location">
    <subcellularLocation>
        <location evidence="1">Cell envelope</location>
    </subcellularLocation>
</comment>
<feature type="domain" description="Multidrug resistance protein MdtA-like barrel-sandwich hybrid" evidence="6">
    <location>
        <begin position="71"/>
        <end position="274"/>
    </location>
</feature>
<feature type="domain" description="Multidrug resistance protein MdtA-like C-terminal permuted SH3" evidence="8">
    <location>
        <begin position="375"/>
        <end position="427"/>
    </location>
</feature>
<dbReference type="GO" id="GO:0019898">
    <property type="term" value="C:extrinsic component of membrane"/>
    <property type="evidence" value="ECO:0007669"/>
    <property type="project" value="InterPro"/>
</dbReference>
<dbReference type="InterPro" id="IPR006143">
    <property type="entry name" value="RND_pump_MFP"/>
</dbReference>
<comment type="similarity">
    <text evidence="2">Belongs to the membrane fusion protein (MFP) (TC 8.A.1) family.</text>
</comment>
<evidence type="ECO:0000259" key="8">
    <source>
        <dbReference type="Pfam" id="PF25967"/>
    </source>
</evidence>
<dbReference type="PANTHER" id="PTHR30469">
    <property type="entry name" value="MULTIDRUG RESISTANCE PROTEIN MDTA"/>
    <property type="match status" value="1"/>
</dbReference>
<evidence type="ECO:0000259" key="7">
    <source>
        <dbReference type="Pfam" id="PF25954"/>
    </source>
</evidence>
<name>A0A5C6ACP8_9BACT</name>
<protein>
    <submittedName>
        <fullName evidence="9">Multidrug resistance protein MdtA</fullName>
    </submittedName>
</protein>
<feature type="domain" description="CusB-like beta-barrel" evidence="7">
    <location>
        <begin position="292"/>
        <end position="365"/>
    </location>
</feature>
<dbReference type="Proteomes" id="UP000316213">
    <property type="component" value="Unassembled WGS sequence"/>
</dbReference>
<dbReference type="FunFam" id="2.40.30.170:FF:000010">
    <property type="entry name" value="Efflux RND transporter periplasmic adaptor subunit"/>
    <property type="match status" value="1"/>
</dbReference>
<dbReference type="GO" id="GO:0030313">
    <property type="term" value="C:cell envelope"/>
    <property type="evidence" value="ECO:0007669"/>
    <property type="project" value="UniProtKB-SubCell"/>
</dbReference>
<keyword evidence="3" id="KW-0813">Transport</keyword>
<dbReference type="RefSeq" id="WP_231602946.1">
    <property type="nucleotide sequence ID" value="NZ_SJPM01000004.1"/>
</dbReference>
<evidence type="ECO:0000259" key="6">
    <source>
        <dbReference type="Pfam" id="PF25917"/>
    </source>
</evidence>
<dbReference type="GO" id="GO:1990195">
    <property type="term" value="C:macrolide transmembrane transporter complex"/>
    <property type="evidence" value="ECO:0007669"/>
    <property type="project" value="InterPro"/>
</dbReference>
<evidence type="ECO:0000256" key="1">
    <source>
        <dbReference type="ARBA" id="ARBA00004196"/>
    </source>
</evidence>
<dbReference type="Gene3D" id="2.40.420.20">
    <property type="match status" value="1"/>
</dbReference>
<evidence type="ECO:0000256" key="5">
    <source>
        <dbReference type="SAM" id="Coils"/>
    </source>
</evidence>
<evidence type="ECO:0000256" key="3">
    <source>
        <dbReference type="ARBA" id="ARBA00022448"/>
    </source>
</evidence>
<dbReference type="GO" id="GO:0015562">
    <property type="term" value="F:efflux transmembrane transporter activity"/>
    <property type="evidence" value="ECO:0007669"/>
    <property type="project" value="TreeGrafter"/>
</dbReference>
<dbReference type="InterPro" id="IPR058625">
    <property type="entry name" value="MdtA-like_BSH"/>
</dbReference>
<dbReference type="PANTHER" id="PTHR30469:SF37">
    <property type="entry name" value="RAGD PROTEIN"/>
    <property type="match status" value="1"/>
</dbReference>
<dbReference type="EMBL" id="SJPM01000004">
    <property type="protein sequence ID" value="TWT97098.1"/>
    <property type="molecule type" value="Genomic_DNA"/>
</dbReference>
<dbReference type="NCBIfam" id="TIGR01730">
    <property type="entry name" value="RND_mfp"/>
    <property type="match status" value="1"/>
</dbReference>
<dbReference type="Gene3D" id="2.40.50.100">
    <property type="match status" value="2"/>
</dbReference>
<dbReference type="Gene3D" id="2.40.30.170">
    <property type="match status" value="1"/>
</dbReference>
<dbReference type="Pfam" id="PF25917">
    <property type="entry name" value="BSH_RND"/>
    <property type="match status" value="1"/>
</dbReference>
<dbReference type="SUPFAM" id="SSF111369">
    <property type="entry name" value="HlyD-like secretion proteins"/>
    <property type="match status" value="2"/>
</dbReference>
<dbReference type="InterPro" id="IPR058627">
    <property type="entry name" value="MdtA-like_C"/>
</dbReference>
<dbReference type="InterPro" id="IPR030190">
    <property type="entry name" value="MacA_alpha-hairpin_sf"/>
</dbReference>
<gene>
    <name evidence="9" type="primary">mdtA_1</name>
    <name evidence="9" type="ORF">Pla100_22470</name>
</gene>
<dbReference type="GO" id="GO:1990961">
    <property type="term" value="P:xenobiotic detoxification by transmembrane export across the plasma membrane"/>
    <property type="evidence" value="ECO:0007669"/>
    <property type="project" value="InterPro"/>
</dbReference>
<feature type="coiled-coil region" evidence="5">
    <location>
        <begin position="130"/>
        <end position="244"/>
    </location>
</feature>
<dbReference type="Gene3D" id="6.10.140.1990">
    <property type="match status" value="1"/>
</dbReference>
<reference evidence="9 10" key="1">
    <citation type="submission" date="2019-02" db="EMBL/GenBank/DDBJ databases">
        <title>Deep-cultivation of Planctomycetes and their phenomic and genomic characterization uncovers novel biology.</title>
        <authorList>
            <person name="Wiegand S."/>
            <person name="Jogler M."/>
            <person name="Boedeker C."/>
            <person name="Pinto D."/>
            <person name="Vollmers J."/>
            <person name="Rivas-Marin E."/>
            <person name="Kohn T."/>
            <person name="Peeters S.H."/>
            <person name="Heuer A."/>
            <person name="Rast P."/>
            <person name="Oberbeckmann S."/>
            <person name="Bunk B."/>
            <person name="Jeske O."/>
            <person name="Meyerdierks A."/>
            <person name="Storesund J.E."/>
            <person name="Kallscheuer N."/>
            <person name="Luecker S."/>
            <person name="Lage O.M."/>
            <person name="Pohl T."/>
            <person name="Merkel B.J."/>
            <person name="Hornburger P."/>
            <person name="Mueller R.-W."/>
            <person name="Bruemmer F."/>
            <person name="Labrenz M."/>
            <person name="Spormann A.M."/>
            <person name="Op Den Camp H."/>
            <person name="Overmann J."/>
            <person name="Amann R."/>
            <person name="Jetten M.S.M."/>
            <person name="Mascher T."/>
            <person name="Medema M.H."/>
            <person name="Devos D.P."/>
            <person name="Kaster A.-K."/>
            <person name="Ovreas L."/>
            <person name="Rohde M."/>
            <person name="Galperin M.Y."/>
            <person name="Jogler C."/>
        </authorList>
    </citation>
    <scope>NUCLEOTIDE SEQUENCE [LARGE SCALE GENOMIC DNA]</scope>
    <source>
        <strain evidence="9 10">Pla100</strain>
    </source>
</reference>
<sequence length="443" mass="47720">MPPTATTHVPHAVMLIAMWGIAVTGCQPASVALKKESDVKVVPVKTVAIATTDVRRTTSQPASVHAYYRTEINARVSGFVEAMHADIGDYVKAGAVLATLDVPELKMQAQVKQAHVQRSEAKEKQSQSRVELARAGVRSAEAKVEQAQAEMSGADASLAAAEAQFDRTEDLVERQSLQDRMLDEARKNRDSQAAMKDSIESLVNAAEADVQVARAELAAAEADLQAAQADTQVARRELDELNVQIDFAVLKAPFDGIVTERNIEPGDLVRAQSDTGNGKPLYVVSHVSKLRVRVPVPETDAPMVNQGDTITLTFPSFASESPMTATVTRTSGSLDPSTRTMMVEAEMENTDGKLLPGMFGQATIELSTQVAAHMLPARAIRFDETGKAYVYVLSDDDVVKVATVTTGIDDGNFIEITSGVQPGQRVIDAHLKRFTDGQKVQPL</sequence>
<dbReference type="Gene3D" id="1.10.287.470">
    <property type="entry name" value="Helix hairpin bin"/>
    <property type="match status" value="2"/>
</dbReference>
<evidence type="ECO:0000256" key="2">
    <source>
        <dbReference type="ARBA" id="ARBA00009477"/>
    </source>
</evidence>
<evidence type="ECO:0000313" key="9">
    <source>
        <dbReference type="EMBL" id="TWT97098.1"/>
    </source>
</evidence>
<evidence type="ECO:0000313" key="10">
    <source>
        <dbReference type="Proteomes" id="UP000316213"/>
    </source>
</evidence>
<accession>A0A5C6ACP8</accession>
<proteinExistence type="inferred from homology"/>
<dbReference type="Pfam" id="PF25954">
    <property type="entry name" value="Beta-barrel_RND_2"/>
    <property type="match status" value="1"/>
</dbReference>
<keyword evidence="4 5" id="KW-0175">Coiled coil</keyword>
<dbReference type="Pfam" id="PF25967">
    <property type="entry name" value="RND-MFP_C"/>
    <property type="match status" value="1"/>
</dbReference>
<comment type="caution">
    <text evidence="9">The sequence shown here is derived from an EMBL/GenBank/DDBJ whole genome shotgun (WGS) entry which is preliminary data.</text>
</comment>
<evidence type="ECO:0000256" key="4">
    <source>
        <dbReference type="ARBA" id="ARBA00023054"/>
    </source>
</evidence>